<gene>
    <name evidence="1" type="ORF">DealDRAFT_2883</name>
</gene>
<evidence type="ECO:0000313" key="1">
    <source>
        <dbReference type="EMBL" id="EEG76257.1"/>
    </source>
</evidence>
<dbReference type="RefSeq" id="WP_008518715.1">
    <property type="nucleotide sequence ID" value="NZ_ACJM01000021.1"/>
</dbReference>
<accession>C0GK74</accession>
<name>C0GK74_DETAL</name>
<dbReference type="InterPro" id="IPR019271">
    <property type="entry name" value="DUF2284_metal-binding"/>
</dbReference>
<organism evidence="1 2">
    <name type="scientific">Dethiobacter alkaliphilus AHT 1</name>
    <dbReference type="NCBI Taxonomy" id="555088"/>
    <lineage>
        <taxon>Bacteria</taxon>
        <taxon>Bacillati</taxon>
        <taxon>Bacillota</taxon>
        <taxon>Dethiobacteria</taxon>
        <taxon>Dethiobacterales</taxon>
        <taxon>Dethiobacteraceae</taxon>
        <taxon>Dethiobacter</taxon>
    </lineage>
</organism>
<keyword evidence="2" id="KW-1185">Reference proteome</keyword>
<dbReference type="eggNOG" id="COG5423">
    <property type="taxonomic scope" value="Bacteria"/>
</dbReference>
<comment type="caution">
    <text evidence="1">The sequence shown here is derived from an EMBL/GenBank/DDBJ whole genome shotgun (WGS) entry which is preliminary data.</text>
</comment>
<protein>
    <recommendedName>
        <fullName evidence="3">Metal-binding protein</fullName>
    </recommendedName>
</protein>
<dbReference type="STRING" id="555088.DealDRAFT_2883"/>
<proteinExistence type="predicted"/>
<evidence type="ECO:0008006" key="3">
    <source>
        <dbReference type="Google" id="ProtNLM"/>
    </source>
</evidence>
<sequence>MNKVQLENLFLKHGFRDFKWISAESIIVAQWVRFRCMFGCANYGKGGACPPNVPPVAETREMISEYSDVVLFHLTKAVDHPKDRHPWSREMCKKLLTLEREVFLQGFYKAFLLGFDSCGYCSNCPGSRTECLLPVQSRPAADALGIDVFATVQQAGYPMEVLKEYHETMHRYAFLLIK</sequence>
<dbReference type="PIRSF" id="PIRSF018748">
    <property type="entry name" value="UCP018748"/>
    <property type="match status" value="1"/>
</dbReference>
<dbReference type="Proteomes" id="UP000006443">
    <property type="component" value="Unassembled WGS sequence"/>
</dbReference>
<dbReference type="Pfam" id="PF10050">
    <property type="entry name" value="DUF2284"/>
    <property type="match status" value="1"/>
</dbReference>
<reference evidence="1 2" key="1">
    <citation type="submission" date="2009-02" db="EMBL/GenBank/DDBJ databases">
        <title>Sequencing of the draft genome and assembly of Dethiobacter alkaliphilus AHT 1.</title>
        <authorList>
            <consortium name="US DOE Joint Genome Institute (JGI-PGF)"/>
            <person name="Lucas S."/>
            <person name="Copeland A."/>
            <person name="Lapidus A."/>
            <person name="Glavina del Rio T."/>
            <person name="Dalin E."/>
            <person name="Tice H."/>
            <person name="Bruce D."/>
            <person name="Goodwin L."/>
            <person name="Pitluck S."/>
            <person name="Larimer F."/>
            <person name="Land M.L."/>
            <person name="Hauser L."/>
            <person name="Muyzer G."/>
        </authorList>
    </citation>
    <scope>NUCLEOTIDE SEQUENCE [LARGE SCALE GENOMIC DNA]</scope>
    <source>
        <strain evidence="1 2">AHT 1</strain>
    </source>
</reference>
<dbReference type="AlphaFoldDB" id="C0GK74"/>
<dbReference type="EMBL" id="ACJM01000021">
    <property type="protein sequence ID" value="EEG76257.1"/>
    <property type="molecule type" value="Genomic_DNA"/>
</dbReference>
<evidence type="ECO:0000313" key="2">
    <source>
        <dbReference type="Proteomes" id="UP000006443"/>
    </source>
</evidence>